<organism evidence="1 2">
    <name type="scientific">Trichonephila clavipes</name>
    <name type="common">Golden silk orbweaver</name>
    <name type="synonym">Nephila clavipes</name>
    <dbReference type="NCBI Taxonomy" id="2585209"/>
    <lineage>
        <taxon>Eukaryota</taxon>
        <taxon>Metazoa</taxon>
        <taxon>Ecdysozoa</taxon>
        <taxon>Arthropoda</taxon>
        <taxon>Chelicerata</taxon>
        <taxon>Arachnida</taxon>
        <taxon>Araneae</taxon>
        <taxon>Araneomorphae</taxon>
        <taxon>Entelegynae</taxon>
        <taxon>Araneoidea</taxon>
        <taxon>Nephilidae</taxon>
        <taxon>Trichonephila</taxon>
    </lineage>
</organism>
<dbReference type="PANTHER" id="PTHR47331:SF1">
    <property type="entry name" value="GAG-LIKE PROTEIN"/>
    <property type="match status" value="1"/>
</dbReference>
<protein>
    <submittedName>
        <fullName evidence="1">Uncharacterized protein</fullName>
    </submittedName>
</protein>
<keyword evidence="2" id="KW-1185">Reference proteome</keyword>
<dbReference type="PANTHER" id="PTHR47331">
    <property type="entry name" value="PHD-TYPE DOMAIN-CONTAINING PROTEIN"/>
    <property type="match status" value="1"/>
</dbReference>
<evidence type="ECO:0000313" key="2">
    <source>
        <dbReference type="Proteomes" id="UP000887159"/>
    </source>
</evidence>
<proteinExistence type="predicted"/>
<accession>A0A8X6VU24</accession>
<dbReference type="EMBL" id="BMAU01021361">
    <property type="protein sequence ID" value="GFY22483.1"/>
    <property type="molecule type" value="Genomic_DNA"/>
</dbReference>
<evidence type="ECO:0000313" key="1">
    <source>
        <dbReference type="EMBL" id="GFY22483.1"/>
    </source>
</evidence>
<reference evidence="1" key="1">
    <citation type="submission" date="2020-08" db="EMBL/GenBank/DDBJ databases">
        <title>Multicomponent nature underlies the extraordinary mechanical properties of spider dragline silk.</title>
        <authorList>
            <person name="Kono N."/>
            <person name="Nakamura H."/>
            <person name="Mori M."/>
            <person name="Yoshida Y."/>
            <person name="Ohtoshi R."/>
            <person name="Malay A.D."/>
            <person name="Moran D.A.P."/>
            <person name="Tomita M."/>
            <person name="Numata K."/>
            <person name="Arakawa K."/>
        </authorList>
    </citation>
    <scope>NUCLEOTIDE SEQUENCE</scope>
</reference>
<comment type="caution">
    <text evidence="1">The sequence shown here is derived from an EMBL/GenBank/DDBJ whole genome shotgun (WGS) entry which is preliminary data.</text>
</comment>
<name>A0A8X6VU24_TRICX</name>
<dbReference type="AlphaFoldDB" id="A0A8X6VU24"/>
<gene>
    <name evidence="1" type="primary">AVEN_70773_1</name>
    <name evidence="1" type="ORF">TNCV_2177441</name>
</gene>
<dbReference type="Proteomes" id="UP000887159">
    <property type="component" value="Unassembled WGS sequence"/>
</dbReference>
<sequence length="187" mass="22313">MYETKLFWKDKPSDLRNNWAIAKRRFDNLNLKTKDNNWLHNEYINIVKDQIKENIVKECSSHFETNSYYMPHTAVVEKIKKRRKFEWFLMHLRKGNASNYKQFASNRVIEIQSNSNPFDWHYCSGRENPADYVSCGVNLETIINNQFGMHGPQWLRKTKNNWPKNLNCGFPSTDMNPKNKCLHSHVN</sequence>